<organism evidence="1 2">
    <name type="scientific">Helicobacter pylori Hp H-34</name>
    <dbReference type="NCBI Taxonomy" id="992069"/>
    <lineage>
        <taxon>Bacteria</taxon>
        <taxon>Pseudomonadati</taxon>
        <taxon>Campylobacterota</taxon>
        <taxon>Epsilonproteobacteria</taxon>
        <taxon>Campylobacterales</taxon>
        <taxon>Helicobacteraceae</taxon>
        <taxon>Helicobacter</taxon>
    </lineage>
</organism>
<reference evidence="1 2" key="1">
    <citation type="journal article" date="2013" name="Pathog. Dis.">
        <title>Genome sequences of 65 Helicobacter pylori strains isolated from asymptomatic individuals and patients with gastric cancer, peptic ulcer disease, or gastritis.</title>
        <authorList>
            <person name="Blanchard T.G."/>
            <person name="Czinn S.J."/>
            <person name="Correa P."/>
            <person name="Nakazawa T."/>
            <person name="Keelan M."/>
            <person name="Morningstar L."/>
            <person name="Santana-Cruz I."/>
            <person name="Maroo A."/>
            <person name="McCracken C."/>
            <person name="Shefchek K."/>
            <person name="Daugherty S."/>
            <person name="Song Y."/>
            <person name="Fraser C.M."/>
            <person name="Fricke W.F."/>
        </authorList>
    </citation>
    <scope>NUCLEOTIDE SEQUENCE [LARGE SCALE GENOMIC DNA]</scope>
    <source>
        <strain evidence="1 2">Hp H-34</strain>
    </source>
</reference>
<dbReference type="EMBL" id="AKPH01000001">
    <property type="protein sequence ID" value="EJB97836.1"/>
    <property type="molecule type" value="Genomic_DNA"/>
</dbReference>
<protein>
    <submittedName>
        <fullName evidence="1">Uncharacterized protein</fullName>
    </submittedName>
</protein>
<evidence type="ECO:0000313" key="2">
    <source>
        <dbReference type="Proteomes" id="UP000004741"/>
    </source>
</evidence>
<name>I9VVR0_HELPX</name>
<comment type="caution">
    <text evidence="1">The sequence shown here is derived from an EMBL/GenBank/DDBJ whole genome shotgun (WGS) entry which is preliminary data.</text>
</comment>
<evidence type="ECO:0000313" key="1">
    <source>
        <dbReference type="EMBL" id="EJB97836.1"/>
    </source>
</evidence>
<dbReference type="Proteomes" id="UP000004741">
    <property type="component" value="Unassembled WGS sequence"/>
</dbReference>
<dbReference type="AlphaFoldDB" id="I9VVR0"/>
<sequence>MLLIWICPILRLWGVMKSYNKRALKLLNATTLKNAFHP</sequence>
<proteinExistence type="predicted"/>
<accession>I9VVR0</accession>
<gene>
    <name evidence="1" type="ORF">HPHPH34_0345</name>
</gene>